<dbReference type="EMBL" id="JAEMHL010000007">
    <property type="protein sequence ID" value="MBJ6751375.1"/>
    <property type="molecule type" value="Genomic_DNA"/>
</dbReference>
<dbReference type="RefSeq" id="WP_199389850.1">
    <property type="nucleotide sequence ID" value="NZ_JAEMHL010000007.1"/>
</dbReference>
<dbReference type="SUPFAM" id="SSF55785">
    <property type="entry name" value="PYP-like sensor domain (PAS domain)"/>
    <property type="match status" value="1"/>
</dbReference>
<dbReference type="Gene3D" id="1.20.5.1930">
    <property type="match status" value="1"/>
</dbReference>
<dbReference type="Gene3D" id="3.30.565.10">
    <property type="entry name" value="Histidine kinase-like ATPase, C-terminal domain"/>
    <property type="match status" value="1"/>
</dbReference>
<dbReference type="InterPro" id="IPR035965">
    <property type="entry name" value="PAS-like_dom_sf"/>
</dbReference>
<dbReference type="InterPro" id="IPR003594">
    <property type="entry name" value="HATPase_dom"/>
</dbReference>
<evidence type="ECO:0000256" key="3">
    <source>
        <dbReference type="ARBA" id="ARBA00023012"/>
    </source>
</evidence>
<dbReference type="Pfam" id="PF08447">
    <property type="entry name" value="PAS_3"/>
    <property type="match status" value="1"/>
</dbReference>
<dbReference type="NCBIfam" id="TIGR00229">
    <property type="entry name" value="sensory_box"/>
    <property type="match status" value="1"/>
</dbReference>
<dbReference type="Proteomes" id="UP000614714">
    <property type="component" value="Unassembled WGS sequence"/>
</dbReference>
<dbReference type="PROSITE" id="PS50112">
    <property type="entry name" value="PAS"/>
    <property type="match status" value="1"/>
</dbReference>
<evidence type="ECO:0000259" key="6">
    <source>
        <dbReference type="PROSITE" id="PS50112"/>
    </source>
</evidence>
<dbReference type="PANTHER" id="PTHR24421">
    <property type="entry name" value="NITRATE/NITRITE SENSOR PROTEIN NARX-RELATED"/>
    <property type="match status" value="1"/>
</dbReference>
<evidence type="ECO:0000256" key="2">
    <source>
        <dbReference type="ARBA" id="ARBA00022777"/>
    </source>
</evidence>
<accession>A0ABS0YGE8</accession>
<sequence>MPTECLVDQVKDYTAVDKTSVQHLLTLTRHIPAAIFQYRIFSDGSKEITYASPSIQDIFGVSPGEVKADATALFTHLHEEDRQVVLSSIDHCSKTGLPWSREFRIAIPNQKPRWVEADAQIQVCEDHAIWHCLARDINERMVLENELREAQDCLMFLVEERTEKLSKANKTLARLNQEVQAEIQERIALERKLKDSYDLLSQLTADLVQSEERERRRIAMELHDNVVQHLALGKLKLDMSQEEGGLQTEQLQVLSDLIVGAMHQIRRACNDLSPPLLYDLGVVQAIESLGERLAREHHFRFELSSNISNMKTSEQLRTVLYQTASELLINAVKHAKAKNIKVRLHARQNELRLSVLDDGIGFPASYSKGFGLAHINQRIECFKGNLSVRSKPGKTAVAVVLPLEGQ</sequence>
<dbReference type="InterPro" id="IPR050482">
    <property type="entry name" value="Sensor_HK_TwoCompSys"/>
</dbReference>
<dbReference type="CDD" id="cd16917">
    <property type="entry name" value="HATPase_UhpB-NarQ-NarX-like"/>
    <property type="match status" value="1"/>
</dbReference>
<dbReference type="InterPro" id="IPR011712">
    <property type="entry name" value="Sig_transdc_His_kin_sub3_dim/P"/>
</dbReference>
<evidence type="ECO:0000256" key="4">
    <source>
        <dbReference type="SAM" id="Coils"/>
    </source>
</evidence>
<dbReference type="InterPro" id="IPR036890">
    <property type="entry name" value="HATPase_C_sf"/>
</dbReference>
<dbReference type="InterPro" id="IPR013655">
    <property type="entry name" value="PAS_fold_3"/>
</dbReference>
<evidence type="ECO:0000259" key="5">
    <source>
        <dbReference type="PROSITE" id="PS50109"/>
    </source>
</evidence>
<keyword evidence="8" id="KW-1185">Reference proteome</keyword>
<dbReference type="SMART" id="SM00387">
    <property type="entry name" value="HATPase_c"/>
    <property type="match status" value="1"/>
</dbReference>
<dbReference type="InterPro" id="IPR000014">
    <property type="entry name" value="PAS"/>
</dbReference>
<dbReference type="PANTHER" id="PTHR24421:SF58">
    <property type="entry name" value="SIGNAL TRANSDUCTION HISTIDINE-PROTEIN KINASE_PHOSPHATASE UHPB"/>
    <property type="match status" value="1"/>
</dbReference>
<dbReference type="Pfam" id="PF02518">
    <property type="entry name" value="HATPase_c"/>
    <property type="match status" value="1"/>
</dbReference>
<evidence type="ECO:0000313" key="8">
    <source>
        <dbReference type="Proteomes" id="UP000614714"/>
    </source>
</evidence>
<dbReference type="CDD" id="cd00130">
    <property type="entry name" value="PAS"/>
    <property type="match status" value="1"/>
</dbReference>
<reference evidence="7 8" key="1">
    <citation type="submission" date="2020-12" db="EMBL/GenBank/DDBJ databases">
        <title>Geomonas sp. Red421, isolated from paddy soil.</title>
        <authorList>
            <person name="Xu Z."/>
            <person name="Zhang Z."/>
            <person name="Masuda Y."/>
            <person name="Itoh H."/>
            <person name="Senoo K."/>
        </authorList>
    </citation>
    <scope>NUCLEOTIDE SEQUENCE [LARGE SCALE GENOMIC DNA]</scope>
    <source>
        <strain evidence="7 8">Red421</strain>
    </source>
</reference>
<feature type="domain" description="Histidine kinase" evidence="5">
    <location>
        <begin position="320"/>
        <end position="405"/>
    </location>
</feature>
<protein>
    <submittedName>
        <fullName evidence="7">PAS domain-containing protein</fullName>
    </submittedName>
</protein>
<keyword evidence="4" id="KW-0175">Coiled coil</keyword>
<dbReference type="Gene3D" id="3.30.450.20">
    <property type="entry name" value="PAS domain"/>
    <property type="match status" value="1"/>
</dbReference>
<evidence type="ECO:0000256" key="1">
    <source>
        <dbReference type="ARBA" id="ARBA00022679"/>
    </source>
</evidence>
<name>A0ABS0YGE8_9BACT</name>
<keyword evidence="3" id="KW-0902">Two-component regulatory system</keyword>
<organism evidence="7 8">
    <name type="scientific">Geomonas anaerohicana</name>
    <dbReference type="NCBI Taxonomy" id="2798583"/>
    <lineage>
        <taxon>Bacteria</taxon>
        <taxon>Pseudomonadati</taxon>
        <taxon>Thermodesulfobacteriota</taxon>
        <taxon>Desulfuromonadia</taxon>
        <taxon>Geobacterales</taxon>
        <taxon>Geobacteraceae</taxon>
        <taxon>Geomonas</taxon>
    </lineage>
</organism>
<dbReference type="Pfam" id="PF07730">
    <property type="entry name" value="HisKA_3"/>
    <property type="match status" value="1"/>
</dbReference>
<evidence type="ECO:0000313" key="7">
    <source>
        <dbReference type="EMBL" id="MBJ6751375.1"/>
    </source>
</evidence>
<dbReference type="SUPFAM" id="SSF55874">
    <property type="entry name" value="ATPase domain of HSP90 chaperone/DNA topoisomerase II/histidine kinase"/>
    <property type="match status" value="1"/>
</dbReference>
<dbReference type="InterPro" id="IPR005467">
    <property type="entry name" value="His_kinase_dom"/>
</dbReference>
<dbReference type="PROSITE" id="PS50109">
    <property type="entry name" value="HIS_KIN"/>
    <property type="match status" value="1"/>
</dbReference>
<proteinExistence type="predicted"/>
<feature type="coiled-coil region" evidence="4">
    <location>
        <begin position="140"/>
        <end position="192"/>
    </location>
</feature>
<feature type="domain" description="PAS" evidence="6">
    <location>
        <begin position="43"/>
        <end position="96"/>
    </location>
</feature>
<keyword evidence="1" id="KW-0808">Transferase</keyword>
<comment type="caution">
    <text evidence="7">The sequence shown here is derived from an EMBL/GenBank/DDBJ whole genome shotgun (WGS) entry which is preliminary data.</text>
</comment>
<keyword evidence="2" id="KW-0418">Kinase</keyword>
<gene>
    <name evidence="7" type="ORF">JFN91_14245</name>
</gene>